<dbReference type="AlphaFoldDB" id="A0A7R7EP86"/>
<dbReference type="NCBIfam" id="TIGR00194">
    <property type="entry name" value="uvrC"/>
    <property type="match status" value="1"/>
</dbReference>
<dbReference type="PROSITE" id="PS50165">
    <property type="entry name" value="UVRC"/>
    <property type="match status" value="1"/>
</dbReference>
<evidence type="ECO:0000259" key="9">
    <source>
        <dbReference type="PROSITE" id="PS50164"/>
    </source>
</evidence>
<dbReference type="Gene3D" id="3.40.1440.10">
    <property type="entry name" value="GIY-YIG endonuclease"/>
    <property type="match status" value="1"/>
</dbReference>
<dbReference type="SUPFAM" id="SSF47781">
    <property type="entry name" value="RuvA domain 2-like"/>
    <property type="match status" value="1"/>
</dbReference>
<keyword evidence="5 7" id="KW-0234">DNA repair</keyword>
<feature type="domain" description="UvrC family homology region profile" evidence="10">
    <location>
        <begin position="255"/>
        <end position="497"/>
    </location>
</feature>
<comment type="function">
    <text evidence="7">The UvrABC repair system catalyzes the recognition and processing of DNA lesions. UvrC both incises the 5' and 3' sides of the lesion. The N-terminal half is responsible for the 3' incision and the C-terminal half is responsible for the 5' incision.</text>
</comment>
<dbReference type="InterPro" id="IPR038476">
    <property type="entry name" value="UvrC_RNase_H_dom_sf"/>
</dbReference>
<dbReference type="PROSITE" id="PS50164">
    <property type="entry name" value="GIY_YIG"/>
    <property type="match status" value="1"/>
</dbReference>
<dbReference type="NCBIfam" id="NF001824">
    <property type="entry name" value="PRK00558.1-5"/>
    <property type="match status" value="1"/>
</dbReference>
<dbReference type="InterPro" id="IPR050066">
    <property type="entry name" value="UvrABC_protein_C"/>
</dbReference>
<dbReference type="EMBL" id="AP024169">
    <property type="protein sequence ID" value="BCN32535.1"/>
    <property type="molecule type" value="Genomic_DNA"/>
</dbReference>
<dbReference type="InterPro" id="IPR035901">
    <property type="entry name" value="GIY-YIG_endonuc_sf"/>
</dbReference>
<dbReference type="PANTHER" id="PTHR30562:SF1">
    <property type="entry name" value="UVRABC SYSTEM PROTEIN C"/>
    <property type="match status" value="1"/>
</dbReference>
<dbReference type="SUPFAM" id="SSF82771">
    <property type="entry name" value="GIY-YIG endonuclease"/>
    <property type="match status" value="1"/>
</dbReference>
<keyword evidence="12" id="KW-1185">Reference proteome</keyword>
<dbReference type="InterPro" id="IPR047296">
    <property type="entry name" value="GIY-YIG_UvrC_Cho"/>
</dbReference>
<dbReference type="Pfam" id="PF02151">
    <property type="entry name" value="UVR"/>
    <property type="match status" value="1"/>
</dbReference>
<dbReference type="HAMAP" id="MF_00203">
    <property type="entry name" value="UvrC"/>
    <property type="match status" value="1"/>
</dbReference>
<evidence type="ECO:0000256" key="3">
    <source>
        <dbReference type="ARBA" id="ARBA00022769"/>
    </source>
</evidence>
<feature type="domain" description="GIY-YIG" evidence="9">
    <location>
        <begin position="13"/>
        <end position="92"/>
    </location>
</feature>
<evidence type="ECO:0000256" key="5">
    <source>
        <dbReference type="ARBA" id="ARBA00023204"/>
    </source>
</evidence>
<dbReference type="Pfam" id="PF14520">
    <property type="entry name" value="HHH_5"/>
    <property type="match status" value="1"/>
</dbReference>
<dbReference type="InterPro" id="IPR010994">
    <property type="entry name" value="RuvA_2-like"/>
</dbReference>
<dbReference type="KEGG" id="ahb:bsdtb5_38300"/>
<dbReference type="InterPro" id="IPR036876">
    <property type="entry name" value="UVR_dom_sf"/>
</dbReference>
<dbReference type="GO" id="GO:0003677">
    <property type="term" value="F:DNA binding"/>
    <property type="evidence" value="ECO:0007669"/>
    <property type="project" value="UniProtKB-UniRule"/>
</dbReference>
<sequence>MFDIEEELKKLPAKPGVYIMHDKHDTIIYVGKAISLKNRVRQYFQSSRNLTPKIVQMVSRIDHFEYIITDSELEALVLECNLIKEHRPKYNTMLKDDKTYPYIKVTVNEAFPRILFSRQMKKDKAKYFGPYTSAGAIKDTIDLIQKIFNIRNCNRNLPKDIGKERPCLYYHIKQCKAPCQGYINEEEYKKSVNLALEFLNGNYSLITKLLEEKMLKASENLEFEEAAGYRDLLNSVKQIAQKQKITSSEMEDRDIIAFARAVDEAVVQVFFIRSGRLIGREHFHVTGVEHDSRSEVLTSFVKQFYAGTPFIPRELILQEPILEEEIITEWLTKKRGQKVYIKVPQKGEKNRLVELAEKNASLVLQQDSEKIKREDQKTIGAVKQIADMLEIPSIARMESFDISNISGFDSVGSMVVYENGKPKRNDYRKFRIKWVKGADDYASMHEVLTRRFTHGLKEEKELQEKNIDMDYGSFTRYPDLILMDGGRGQVNIALKVLDELKLNIPVCGMVKDDNHRTRGLYYNNKEITIDTKGEAFKLITRIQDETHRFAIEYHRSLRGKGQVHSILDDIEGIGEARRKALMKHFGSIESIKEASIEELARVASMNERSAKQVYDFFH</sequence>
<dbReference type="PANTHER" id="PTHR30562">
    <property type="entry name" value="UVRC/OXIDOREDUCTASE"/>
    <property type="match status" value="1"/>
</dbReference>
<evidence type="ECO:0000313" key="12">
    <source>
        <dbReference type="Proteomes" id="UP000595897"/>
    </source>
</evidence>
<dbReference type="Gene3D" id="4.10.860.10">
    <property type="entry name" value="UVR domain"/>
    <property type="match status" value="1"/>
</dbReference>
<dbReference type="GO" id="GO:0009432">
    <property type="term" value="P:SOS response"/>
    <property type="evidence" value="ECO:0007669"/>
    <property type="project" value="UniProtKB-UniRule"/>
</dbReference>
<name>A0A7R7EP86_9FIRM</name>
<dbReference type="Gene3D" id="1.10.150.20">
    <property type="entry name" value="5' to 3' exonuclease, C-terminal subdomain"/>
    <property type="match status" value="1"/>
</dbReference>
<dbReference type="Pfam" id="PF08459">
    <property type="entry name" value="UvrC_RNaseH_dom"/>
    <property type="match status" value="1"/>
</dbReference>
<evidence type="ECO:0000313" key="11">
    <source>
        <dbReference type="EMBL" id="BCN32535.1"/>
    </source>
</evidence>
<dbReference type="SMART" id="SM00465">
    <property type="entry name" value="GIYc"/>
    <property type="match status" value="1"/>
</dbReference>
<dbReference type="GO" id="GO:0009380">
    <property type="term" value="C:excinuclease repair complex"/>
    <property type="evidence" value="ECO:0007669"/>
    <property type="project" value="InterPro"/>
</dbReference>
<dbReference type="InterPro" id="IPR001162">
    <property type="entry name" value="UvrC_RNase_H_dom"/>
</dbReference>
<keyword evidence="1 7" id="KW-0963">Cytoplasm</keyword>
<dbReference type="PROSITE" id="PS50151">
    <property type="entry name" value="UVR"/>
    <property type="match status" value="1"/>
</dbReference>
<dbReference type="RefSeq" id="WP_271713578.1">
    <property type="nucleotide sequence ID" value="NZ_AP024169.1"/>
</dbReference>
<gene>
    <name evidence="7 11" type="primary">uvrC</name>
    <name evidence="11" type="ORF">bsdtb5_38300</name>
</gene>
<keyword evidence="3 7" id="KW-0228">DNA excision</keyword>
<dbReference type="CDD" id="cd10434">
    <property type="entry name" value="GIY-YIG_UvrC_Cho"/>
    <property type="match status" value="1"/>
</dbReference>
<dbReference type="FunFam" id="3.40.1440.10:FF:000001">
    <property type="entry name" value="UvrABC system protein C"/>
    <property type="match status" value="1"/>
</dbReference>
<comment type="subunit">
    <text evidence="7">Interacts with UvrB in an incision complex.</text>
</comment>
<reference evidence="11 12" key="1">
    <citation type="submission" date="2020-11" db="EMBL/GenBank/DDBJ databases">
        <title>Draft genome sequencing of a Lachnospiraceae strain isolated from anoxic soil subjected to BSD treatment.</title>
        <authorList>
            <person name="Uek A."/>
            <person name="Tonouchi A."/>
        </authorList>
    </citation>
    <scope>NUCLEOTIDE SEQUENCE [LARGE SCALE GENOMIC DNA]</scope>
    <source>
        <strain evidence="11 12">TB5</strain>
    </source>
</reference>
<dbReference type="Gene3D" id="3.30.420.340">
    <property type="entry name" value="UvrC, RNAse H endonuclease domain"/>
    <property type="match status" value="1"/>
</dbReference>
<dbReference type="Pfam" id="PF01541">
    <property type="entry name" value="GIY-YIG"/>
    <property type="match status" value="1"/>
</dbReference>
<dbReference type="InterPro" id="IPR001943">
    <property type="entry name" value="UVR_dom"/>
</dbReference>
<dbReference type="GO" id="GO:0009381">
    <property type="term" value="F:excinuclease ABC activity"/>
    <property type="evidence" value="ECO:0007669"/>
    <property type="project" value="UniProtKB-UniRule"/>
</dbReference>
<comment type="subcellular location">
    <subcellularLocation>
        <location evidence="7">Cytoplasm</location>
    </subcellularLocation>
</comment>
<organism evidence="11 12">
    <name type="scientific">Anaeromicropila herbilytica</name>
    <dbReference type="NCBI Taxonomy" id="2785025"/>
    <lineage>
        <taxon>Bacteria</taxon>
        <taxon>Bacillati</taxon>
        <taxon>Bacillota</taxon>
        <taxon>Clostridia</taxon>
        <taxon>Lachnospirales</taxon>
        <taxon>Lachnospiraceae</taxon>
        <taxon>Anaeromicropila</taxon>
    </lineage>
</organism>
<dbReference type="Pfam" id="PF22920">
    <property type="entry name" value="UvrC_RNaseH"/>
    <property type="match status" value="1"/>
</dbReference>
<dbReference type="InterPro" id="IPR004791">
    <property type="entry name" value="UvrC"/>
</dbReference>
<keyword evidence="6 7" id="KW-0742">SOS response</keyword>
<dbReference type="SUPFAM" id="SSF46600">
    <property type="entry name" value="C-terminal UvrC-binding domain of UvrB"/>
    <property type="match status" value="1"/>
</dbReference>
<dbReference type="InterPro" id="IPR000305">
    <property type="entry name" value="GIY-YIG_endonuc"/>
</dbReference>
<evidence type="ECO:0000259" key="10">
    <source>
        <dbReference type="PROSITE" id="PS50165"/>
    </source>
</evidence>
<dbReference type="GO" id="GO:0006289">
    <property type="term" value="P:nucleotide-excision repair"/>
    <property type="evidence" value="ECO:0007669"/>
    <property type="project" value="UniProtKB-UniRule"/>
</dbReference>
<comment type="similarity">
    <text evidence="7">Belongs to the UvrC family.</text>
</comment>
<feature type="domain" description="UVR" evidence="8">
    <location>
        <begin position="204"/>
        <end position="239"/>
    </location>
</feature>
<dbReference type="GO" id="GO:0005737">
    <property type="term" value="C:cytoplasm"/>
    <property type="evidence" value="ECO:0007669"/>
    <property type="project" value="UniProtKB-SubCell"/>
</dbReference>
<evidence type="ECO:0000256" key="6">
    <source>
        <dbReference type="ARBA" id="ARBA00023236"/>
    </source>
</evidence>
<evidence type="ECO:0000256" key="1">
    <source>
        <dbReference type="ARBA" id="ARBA00022490"/>
    </source>
</evidence>
<evidence type="ECO:0000256" key="7">
    <source>
        <dbReference type="HAMAP-Rule" id="MF_00203"/>
    </source>
</evidence>
<evidence type="ECO:0000256" key="2">
    <source>
        <dbReference type="ARBA" id="ARBA00022763"/>
    </source>
</evidence>
<evidence type="ECO:0000256" key="4">
    <source>
        <dbReference type="ARBA" id="ARBA00022881"/>
    </source>
</evidence>
<protein>
    <recommendedName>
        <fullName evidence="7">UvrABC system protein C</fullName>
        <shortName evidence="7">Protein UvrC</shortName>
    </recommendedName>
    <alternativeName>
        <fullName evidence="7">Excinuclease ABC subunit C</fullName>
    </alternativeName>
</protein>
<dbReference type="Proteomes" id="UP000595897">
    <property type="component" value="Chromosome"/>
</dbReference>
<proteinExistence type="inferred from homology"/>
<accession>A0A7R7EP86</accession>
<keyword evidence="2 7" id="KW-0227">DNA damage</keyword>
<evidence type="ECO:0000259" key="8">
    <source>
        <dbReference type="PROSITE" id="PS50151"/>
    </source>
</evidence>
<keyword evidence="4 7" id="KW-0267">Excision nuclease</keyword>